<evidence type="ECO:0008006" key="11">
    <source>
        <dbReference type="Google" id="ProtNLM"/>
    </source>
</evidence>
<dbReference type="InterPro" id="IPR004101">
    <property type="entry name" value="Mur_ligase_C"/>
</dbReference>
<name>A0A2M7UTU9_9BACT</name>
<dbReference type="EMBL" id="PFOZ01000049">
    <property type="protein sequence ID" value="PIZ86863.1"/>
    <property type="molecule type" value="Genomic_DNA"/>
</dbReference>
<dbReference type="GO" id="GO:0005524">
    <property type="term" value="F:ATP binding"/>
    <property type="evidence" value="ECO:0007669"/>
    <property type="project" value="UniProtKB-KW"/>
</dbReference>
<comment type="caution">
    <text evidence="9">The sequence shown here is derived from an EMBL/GenBank/DDBJ whole genome shotgun (WGS) entry which is preliminary data.</text>
</comment>
<evidence type="ECO:0000256" key="2">
    <source>
        <dbReference type="ARBA" id="ARBA00004752"/>
    </source>
</evidence>
<evidence type="ECO:0000256" key="6">
    <source>
        <dbReference type="ARBA" id="ARBA00022840"/>
    </source>
</evidence>
<evidence type="ECO:0000256" key="5">
    <source>
        <dbReference type="ARBA" id="ARBA00022741"/>
    </source>
</evidence>
<proteinExistence type="predicted"/>
<keyword evidence="6" id="KW-0067">ATP-binding</keyword>
<dbReference type="PANTHER" id="PTHR43692">
    <property type="entry name" value="UDP-N-ACETYLMURAMOYLALANINE--D-GLUTAMATE LIGASE"/>
    <property type="match status" value="1"/>
</dbReference>
<keyword evidence="4" id="KW-0436">Ligase</keyword>
<dbReference type="AlphaFoldDB" id="A0A2M7UTU9"/>
<evidence type="ECO:0000256" key="4">
    <source>
        <dbReference type="ARBA" id="ARBA00022598"/>
    </source>
</evidence>
<dbReference type="GO" id="GO:0008360">
    <property type="term" value="P:regulation of cell shape"/>
    <property type="evidence" value="ECO:0007669"/>
    <property type="project" value="InterPro"/>
</dbReference>
<feature type="domain" description="Mur ligase central" evidence="8">
    <location>
        <begin position="91"/>
        <end position="217"/>
    </location>
</feature>
<feature type="domain" description="Mur ligase C-terminal" evidence="7">
    <location>
        <begin position="254"/>
        <end position="371"/>
    </location>
</feature>
<evidence type="ECO:0000259" key="8">
    <source>
        <dbReference type="Pfam" id="PF08245"/>
    </source>
</evidence>
<dbReference type="GO" id="GO:0051301">
    <property type="term" value="P:cell division"/>
    <property type="evidence" value="ECO:0007669"/>
    <property type="project" value="InterPro"/>
</dbReference>
<dbReference type="SUPFAM" id="SSF53244">
    <property type="entry name" value="MurD-like peptide ligases, peptide-binding domain"/>
    <property type="match status" value="1"/>
</dbReference>
<dbReference type="Pfam" id="PF08245">
    <property type="entry name" value="Mur_ligase_M"/>
    <property type="match status" value="1"/>
</dbReference>
<dbReference type="InterPro" id="IPR036565">
    <property type="entry name" value="Mur-like_cat_sf"/>
</dbReference>
<protein>
    <recommendedName>
        <fullName evidence="11">UDP-N-acetylmuramoyl-L-alanine--D-glutamate ligase</fullName>
    </recommendedName>
</protein>
<dbReference type="Proteomes" id="UP000229166">
    <property type="component" value="Unassembled WGS sequence"/>
</dbReference>
<feature type="non-terminal residue" evidence="9">
    <location>
        <position position="1"/>
    </location>
</feature>
<organism evidence="9 10">
    <name type="scientific">Candidatus Nealsonbacteria bacterium CG_4_10_14_0_2_um_filter_40_15</name>
    <dbReference type="NCBI Taxonomy" id="1974682"/>
    <lineage>
        <taxon>Bacteria</taxon>
        <taxon>Candidatus Nealsoniibacteriota</taxon>
    </lineage>
</organism>
<dbReference type="InterPro" id="IPR036615">
    <property type="entry name" value="Mur_ligase_C_dom_sf"/>
</dbReference>
<dbReference type="InterPro" id="IPR005762">
    <property type="entry name" value="MurD"/>
</dbReference>
<accession>A0A2M7UTU9</accession>
<dbReference type="Gene3D" id="3.90.190.20">
    <property type="entry name" value="Mur ligase, C-terminal domain"/>
    <property type="match status" value="1"/>
</dbReference>
<dbReference type="Gene3D" id="3.40.1190.10">
    <property type="entry name" value="Mur-like, catalytic domain"/>
    <property type="match status" value="1"/>
</dbReference>
<dbReference type="InterPro" id="IPR013221">
    <property type="entry name" value="Mur_ligase_cen"/>
</dbReference>
<evidence type="ECO:0000256" key="3">
    <source>
        <dbReference type="ARBA" id="ARBA00022490"/>
    </source>
</evidence>
<dbReference type="PANTHER" id="PTHR43692:SF1">
    <property type="entry name" value="UDP-N-ACETYLMURAMOYLALANINE--D-GLUTAMATE LIGASE"/>
    <property type="match status" value="1"/>
</dbReference>
<keyword evidence="5" id="KW-0547">Nucleotide-binding</keyword>
<dbReference type="Pfam" id="PF02875">
    <property type="entry name" value="Mur_ligase_C"/>
    <property type="match status" value="1"/>
</dbReference>
<evidence type="ECO:0000313" key="9">
    <source>
        <dbReference type="EMBL" id="PIZ86863.1"/>
    </source>
</evidence>
<reference evidence="10" key="1">
    <citation type="submission" date="2017-09" db="EMBL/GenBank/DDBJ databases">
        <title>Depth-based differentiation of microbial function through sediment-hosted aquifers and enrichment of novel symbionts in the deep terrestrial subsurface.</title>
        <authorList>
            <person name="Probst A.J."/>
            <person name="Ladd B."/>
            <person name="Jarett J.K."/>
            <person name="Geller-Mcgrath D.E."/>
            <person name="Sieber C.M.K."/>
            <person name="Emerson J.B."/>
            <person name="Anantharaman K."/>
            <person name="Thomas B.C."/>
            <person name="Malmstrom R."/>
            <person name="Stieglmeier M."/>
            <person name="Klingl A."/>
            <person name="Woyke T."/>
            <person name="Ryan C.M."/>
            <person name="Banfield J.F."/>
        </authorList>
    </citation>
    <scope>NUCLEOTIDE SEQUENCE [LARGE SCALE GENOMIC DNA]</scope>
</reference>
<dbReference type="SUPFAM" id="SSF53623">
    <property type="entry name" value="MurD-like peptide ligases, catalytic domain"/>
    <property type="match status" value="1"/>
</dbReference>
<comment type="pathway">
    <text evidence="2">Cell wall biogenesis; peptidoglycan biosynthesis.</text>
</comment>
<dbReference type="GO" id="GO:0005737">
    <property type="term" value="C:cytoplasm"/>
    <property type="evidence" value="ECO:0007669"/>
    <property type="project" value="UniProtKB-SubCell"/>
</dbReference>
<evidence type="ECO:0000313" key="10">
    <source>
        <dbReference type="Proteomes" id="UP000229166"/>
    </source>
</evidence>
<keyword evidence="3" id="KW-0963">Cytoplasm</keyword>
<comment type="subcellular location">
    <subcellularLocation>
        <location evidence="1">Cytoplasm</location>
    </subcellularLocation>
</comment>
<evidence type="ECO:0000256" key="1">
    <source>
        <dbReference type="ARBA" id="ARBA00004496"/>
    </source>
</evidence>
<dbReference type="GO" id="GO:0008764">
    <property type="term" value="F:UDP-N-acetylmuramoylalanine-D-glutamate ligase activity"/>
    <property type="evidence" value="ECO:0007669"/>
    <property type="project" value="UniProtKB-EC"/>
</dbReference>
<evidence type="ECO:0000259" key="7">
    <source>
        <dbReference type="Pfam" id="PF02875"/>
    </source>
</evidence>
<gene>
    <name evidence="9" type="ORF">COX92_02495</name>
</gene>
<sequence length="400" mass="45335">GQDTFLFLRKLFPKKVLGIADVKYKIQDTKYKIQNVKWHLGKNYLNFLKNYDVVIKSPGIPFKILPRSVLKKIITQTDVFFDNCPGEIIGVTGTKGKSTTTSLIYEILKAGKIKAHLVGNIGKPVLNLLFSATPKDVYVYELSSHQLYNLKKSPHVAVMLNIYPEHLDYYRNFKEYAWAKSNIALHQTKNDYLVFNSGDKVVREIAGKTKAKKIPVKGEYYELDKNAARAVGKIFKIPGKIIDKAVKKFKYLPHRLELVGTFRGITFYNDALATIPEATMAAIGTLGKKVQTIMLGGFDRNIDFKNLAKKVLESKIKTVILFPTTGIIIWKDILKLSRGRGLPKNFFVSNMEDAVKLAYQHTKPGNICLLSTASSSFSIFKNYEEKGNLFKKFVKKYGKK</sequence>